<feature type="compositionally biased region" description="Polar residues" evidence="1">
    <location>
        <begin position="41"/>
        <end position="57"/>
    </location>
</feature>
<feature type="region of interest" description="Disordered" evidence="1">
    <location>
        <begin position="1"/>
        <end position="93"/>
    </location>
</feature>
<dbReference type="Proteomes" id="UP001454036">
    <property type="component" value="Unassembled WGS sequence"/>
</dbReference>
<proteinExistence type="predicted"/>
<accession>A0AAV3QCS3</accession>
<evidence type="ECO:0000256" key="1">
    <source>
        <dbReference type="SAM" id="MobiDB-lite"/>
    </source>
</evidence>
<reference evidence="2 3" key="1">
    <citation type="submission" date="2024-01" db="EMBL/GenBank/DDBJ databases">
        <title>The complete chloroplast genome sequence of Lithospermum erythrorhizon: insights into the phylogenetic relationship among Boraginaceae species and the maternal lineages of purple gromwells.</title>
        <authorList>
            <person name="Okada T."/>
            <person name="Watanabe K."/>
        </authorList>
    </citation>
    <scope>NUCLEOTIDE SEQUENCE [LARGE SCALE GENOMIC DNA]</scope>
</reference>
<name>A0AAV3QCS3_LITER</name>
<evidence type="ECO:0000313" key="3">
    <source>
        <dbReference type="Proteomes" id="UP001454036"/>
    </source>
</evidence>
<dbReference type="AlphaFoldDB" id="A0AAV3QCS3"/>
<organism evidence="2 3">
    <name type="scientific">Lithospermum erythrorhizon</name>
    <name type="common">Purple gromwell</name>
    <name type="synonym">Lithospermum officinale var. erythrorhizon</name>
    <dbReference type="NCBI Taxonomy" id="34254"/>
    <lineage>
        <taxon>Eukaryota</taxon>
        <taxon>Viridiplantae</taxon>
        <taxon>Streptophyta</taxon>
        <taxon>Embryophyta</taxon>
        <taxon>Tracheophyta</taxon>
        <taxon>Spermatophyta</taxon>
        <taxon>Magnoliopsida</taxon>
        <taxon>eudicotyledons</taxon>
        <taxon>Gunneridae</taxon>
        <taxon>Pentapetalae</taxon>
        <taxon>asterids</taxon>
        <taxon>lamiids</taxon>
        <taxon>Boraginales</taxon>
        <taxon>Boraginaceae</taxon>
        <taxon>Boraginoideae</taxon>
        <taxon>Lithospermeae</taxon>
        <taxon>Lithospermum</taxon>
    </lineage>
</organism>
<dbReference type="EMBL" id="BAABME010003977">
    <property type="protein sequence ID" value="GAA0160731.1"/>
    <property type="molecule type" value="Genomic_DNA"/>
</dbReference>
<feature type="compositionally biased region" description="Basic and acidic residues" evidence="1">
    <location>
        <begin position="1"/>
        <end position="12"/>
    </location>
</feature>
<feature type="compositionally biased region" description="Basic residues" evidence="1">
    <location>
        <begin position="83"/>
        <end position="93"/>
    </location>
</feature>
<comment type="caution">
    <text evidence="2">The sequence shown here is derived from an EMBL/GenBank/DDBJ whole genome shotgun (WGS) entry which is preliminary data.</text>
</comment>
<protein>
    <submittedName>
        <fullName evidence="2">Uncharacterized protein</fullName>
    </submittedName>
</protein>
<sequence>MARGEGERRRNWALEGGEAEVTVQSRSIPSYARSSKRNDNHLSNIQILMPLNTSLPKANTEDNTTKARKKREKRKETKESEKRKKKRKKKREV</sequence>
<gene>
    <name evidence="2" type="ORF">LIER_17221</name>
</gene>
<keyword evidence="3" id="KW-1185">Reference proteome</keyword>
<evidence type="ECO:0000313" key="2">
    <source>
        <dbReference type="EMBL" id="GAA0160731.1"/>
    </source>
</evidence>